<name>A0ACC1YUE1_MELAZ</name>
<dbReference type="Proteomes" id="UP001164539">
    <property type="component" value="Chromosome 1"/>
</dbReference>
<evidence type="ECO:0000313" key="2">
    <source>
        <dbReference type="Proteomes" id="UP001164539"/>
    </source>
</evidence>
<protein>
    <submittedName>
        <fullName evidence="1">VAN3-binding protein-like</fullName>
    </submittedName>
</protein>
<comment type="caution">
    <text evidence="1">The sequence shown here is derived from an EMBL/GenBank/DDBJ whole genome shotgun (WGS) entry which is preliminary data.</text>
</comment>
<evidence type="ECO:0000313" key="1">
    <source>
        <dbReference type="EMBL" id="KAJ4727420.1"/>
    </source>
</evidence>
<gene>
    <name evidence="1" type="ORF">OWV82_000523</name>
</gene>
<accession>A0ACC1YUE1</accession>
<organism evidence="1 2">
    <name type="scientific">Melia azedarach</name>
    <name type="common">Chinaberry tree</name>
    <dbReference type="NCBI Taxonomy" id="155640"/>
    <lineage>
        <taxon>Eukaryota</taxon>
        <taxon>Viridiplantae</taxon>
        <taxon>Streptophyta</taxon>
        <taxon>Embryophyta</taxon>
        <taxon>Tracheophyta</taxon>
        <taxon>Spermatophyta</taxon>
        <taxon>Magnoliopsida</taxon>
        <taxon>eudicotyledons</taxon>
        <taxon>Gunneridae</taxon>
        <taxon>Pentapetalae</taxon>
        <taxon>rosids</taxon>
        <taxon>malvids</taxon>
        <taxon>Sapindales</taxon>
        <taxon>Meliaceae</taxon>
        <taxon>Melia</taxon>
    </lineage>
</organism>
<reference evidence="1 2" key="1">
    <citation type="journal article" date="2023" name="Science">
        <title>Complex scaffold remodeling in plant triterpene biosynthesis.</title>
        <authorList>
            <person name="De La Pena R."/>
            <person name="Hodgson H."/>
            <person name="Liu J.C."/>
            <person name="Stephenson M.J."/>
            <person name="Martin A.C."/>
            <person name="Owen C."/>
            <person name="Harkess A."/>
            <person name="Leebens-Mack J."/>
            <person name="Jimenez L.E."/>
            <person name="Osbourn A."/>
            <person name="Sattely E.S."/>
        </authorList>
    </citation>
    <scope>NUCLEOTIDE SEQUENCE [LARGE SCALE GENOMIC DNA]</scope>
    <source>
        <strain evidence="2">cv. JPN11</strain>
        <tissue evidence="1">Leaf</tissue>
    </source>
</reference>
<keyword evidence="2" id="KW-1185">Reference proteome</keyword>
<sequence length="479" mass="50936">MEEINTTTRSISFSGAQLPESPRGPMEFLSRSWSVSALEVSKALAPPSSCINTLQAPKSSASTSCTTNTSIPEDIAAENEELAAAPTSSANQFSFASSATSQLVLERIMSQSEVSPLTSGRLSHSSGPLNGGSLTETDSPPVSPSEEFDDVVKYFRCHNSIQPLFTNNRASAGNGCSTPGGRPKTVGRWLKDRKEKKKEESRAHNAQLHAAVSVAAVAAAVAAIAAATAASSSSRKNEQSAKTDTAVASAATLVAAQCVEAAETMGAERDHLASVISSAVNVRSHDDIVTLTAAAATALRGAATLKARAMKEVLNIAAVLPMERGTGGPTGGKGNKGHRNNNYSGELSPGEDFLTACSQELLAKGAELLKRTRKGDLHWKIVSVYINKTGQVILKMKSKHVVGTITKKKKNIVLEVCKDMPAWPGRHLFDSGEQRCYFGLKTEARGIVEFECRNQREYDIWTTGVSNLLAIVAERKQKH</sequence>
<proteinExistence type="predicted"/>
<dbReference type="EMBL" id="CM051394">
    <property type="protein sequence ID" value="KAJ4727420.1"/>
    <property type="molecule type" value="Genomic_DNA"/>
</dbReference>